<feature type="compositionally biased region" description="Low complexity" evidence="1">
    <location>
        <begin position="346"/>
        <end position="356"/>
    </location>
</feature>
<organism evidence="2 3">
    <name type="scientific">Ogataea haglerorum</name>
    <dbReference type="NCBI Taxonomy" id="1937702"/>
    <lineage>
        <taxon>Eukaryota</taxon>
        <taxon>Fungi</taxon>
        <taxon>Dikarya</taxon>
        <taxon>Ascomycota</taxon>
        <taxon>Saccharomycotina</taxon>
        <taxon>Pichiomycetes</taxon>
        <taxon>Pichiales</taxon>
        <taxon>Pichiaceae</taxon>
        <taxon>Ogataea</taxon>
    </lineage>
</organism>
<feature type="region of interest" description="Disordered" evidence="1">
    <location>
        <begin position="336"/>
        <end position="356"/>
    </location>
</feature>
<dbReference type="EMBL" id="JAHLUH010000013">
    <property type="protein sequence ID" value="KAG7725206.1"/>
    <property type="molecule type" value="Genomic_DNA"/>
</dbReference>
<comment type="caution">
    <text evidence="2">The sequence shown here is derived from an EMBL/GenBank/DDBJ whole genome shotgun (WGS) entry which is preliminary data.</text>
</comment>
<protein>
    <submittedName>
        <fullName evidence="2">Uncharacterized protein</fullName>
    </submittedName>
</protein>
<accession>A0AAN6D335</accession>
<proteinExistence type="predicted"/>
<sequence length="641" mass="70204">MDARITTAGRDPKFWPSIDALPDWGLDETLSEASSSASQHVCSHPDESSSTTNQTKLGSVSHSNGSTLVPPSTSPTTVKHRPPLSYVQLIEDYSQDCSELKNQVLLALDKFKFEIIASNMMRSAETPTSSAASRARVRISVCDVPSHRLVHSHGAFYLALALLHFAKKNAGRISPACLKLAMLLATAFLVLDLNTKKIAIRIYLQLVTNKLDRFLQINHQLDRTLSSHVRAFTNLANDSLNVLLGGSSRTRGMASPILLQGVLNTLLAATNQKVAAILPFTDLEYLHRYLDVYQLDLGSRDLRFVGVLNSEGLTGWSGPGPAPLKPLRLRSFSGDSPLQHSPTFPQPKAASPPLQLASSPSRTFHCFKSLRKIFFCVLLAFAEDARIAQTEETAQFAQLCARKFNVRLTSLHLTLPTKLVLMSHVLQQLISLQQSLQQEVAAAIEGPQVAETEAPLPEEQSPYKDLIGKLDAISNKLGAMELNETDSVENLTQVGASINELVDLYNTIIDGVRDADVSARATPVSSPQLANREFPPPKKRHSSGLNFNLITVFEDQADTKDVVHTEHGVAELGPAEQIPGVQSKEELKKTLEKLCAGEPRETNETFEARQNDGSLSMSTPIKSEELDNFKKELKGLLMNAL</sequence>
<gene>
    <name evidence="2" type="ORF">KL933_004220</name>
</gene>
<evidence type="ECO:0000313" key="3">
    <source>
        <dbReference type="Proteomes" id="UP000738402"/>
    </source>
</evidence>
<feature type="compositionally biased region" description="Polar residues" evidence="1">
    <location>
        <begin position="48"/>
        <end position="65"/>
    </location>
</feature>
<dbReference type="Proteomes" id="UP000738402">
    <property type="component" value="Unassembled WGS sequence"/>
</dbReference>
<name>A0AAN6D335_9ASCO</name>
<feature type="region of interest" description="Disordered" evidence="1">
    <location>
        <begin position="30"/>
        <end position="80"/>
    </location>
</feature>
<evidence type="ECO:0000313" key="2">
    <source>
        <dbReference type="EMBL" id="KAG7725206.1"/>
    </source>
</evidence>
<reference evidence="2" key="1">
    <citation type="journal article" date="2021" name="G3 (Bethesda)">
        <title>Genomic diversity, chromosomal rearrangements, and interspecies hybridization in the ogataea polymorpha species complex.</title>
        <authorList>
            <person name="Hanson S.J."/>
            <person name="Cinneide E.O."/>
            <person name="Salzberg L.I."/>
            <person name="Wolfe K.H."/>
            <person name="McGowan J."/>
            <person name="Fitzpatrick D.A."/>
            <person name="Matlin K."/>
        </authorList>
    </citation>
    <scope>NUCLEOTIDE SEQUENCE</scope>
    <source>
        <strain evidence="2">83-405-1</strain>
    </source>
</reference>
<evidence type="ECO:0000256" key="1">
    <source>
        <dbReference type="SAM" id="MobiDB-lite"/>
    </source>
</evidence>
<dbReference type="AlphaFoldDB" id="A0AAN6D335"/>
<feature type="compositionally biased region" description="Polar residues" evidence="1">
    <location>
        <begin position="31"/>
        <end position="41"/>
    </location>
</feature>
<feature type="compositionally biased region" description="Low complexity" evidence="1">
    <location>
        <begin position="66"/>
        <end position="77"/>
    </location>
</feature>
<feature type="compositionally biased region" description="Polar residues" evidence="1">
    <location>
        <begin position="611"/>
        <end position="620"/>
    </location>
</feature>
<feature type="compositionally biased region" description="Basic and acidic residues" evidence="1">
    <location>
        <begin position="598"/>
        <end position="610"/>
    </location>
</feature>
<feature type="region of interest" description="Disordered" evidence="1">
    <location>
        <begin position="598"/>
        <end position="620"/>
    </location>
</feature>